<reference evidence="3" key="1">
    <citation type="submission" date="2021-06" db="EMBL/GenBank/DDBJ databases">
        <title>Novel species in genus Arthrobacter.</title>
        <authorList>
            <person name="Zhang G."/>
        </authorList>
    </citation>
    <scope>NUCLEOTIDE SEQUENCE</scope>
    <source>
        <strain evidence="3">Zg-ZUI122</strain>
    </source>
</reference>
<evidence type="ECO:0000313" key="4">
    <source>
        <dbReference type="Proteomes" id="UP000680588"/>
    </source>
</evidence>
<sequence length="248" mass="24597">MKSGLKRATLGILLLPLLGAATSCSSPDASSPAAPDAASQSSSAAKPSTPSSSSSAADGNTGSASDPSAAAPGPEESLPADPGAVVQSPQPAPEPTFDAPQEQFLAGKVPEGTDPNAVLQVGQERCDQLTSANAVDADSVISELIMNPAPDTADAIAALCPELLPALEAAGRGFPDGVFSVGAAAPHSDEPSVEPGTYRAYGAPADCTISVYAGGGELIGSYDGSAPVVIDAVAARVESDQCYSWFRA</sequence>
<organism evidence="3 4">
    <name type="scientific">Arthrobacter sunyaminii</name>
    <dbReference type="NCBI Taxonomy" id="2816859"/>
    <lineage>
        <taxon>Bacteria</taxon>
        <taxon>Bacillati</taxon>
        <taxon>Actinomycetota</taxon>
        <taxon>Actinomycetes</taxon>
        <taxon>Micrococcales</taxon>
        <taxon>Micrococcaceae</taxon>
        <taxon>Arthrobacter</taxon>
    </lineage>
</organism>
<dbReference type="AlphaFoldDB" id="A0A975S7A8"/>
<keyword evidence="2" id="KW-0732">Signal</keyword>
<accession>A0A975S7A8</accession>
<feature type="region of interest" description="Disordered" evidence="1">
    <location>
        <begin position="21"/>
        <end position="98"/>
    </location>
</feature>
<dbReference type="EMBL" id="CP076456">
    <property type="protein sequence ID" value="QWQ37152.1"/>
    <property type="molecule type" value="Genomic_DNA"/>
</dbReference>
<feature type="compositionally biased region" description="Low complexity" evidence="1">
    <location>
        <begin position="21"/>
        <end position="80"/>
    </location>
</feature>
<dbReference type="Proteomes" id="UP000680588">
    <property type="component" value="Chromosome"/>
</dbReference>
<feature type="chain" id="PRO_5036902672" description="DUF732 domain-containing protein" evidence="2">
    <location>
        <begin position="26"/>
        <end position="248"/>
    </location>
</feature>
<keyword evidence="4" id="KW-1185">Reference proteome</keyword>
<evidence type="ECO:0000313" key="3">
    <source>
        <dbReference type="EMBL" id="QWQ37152.1"/>
    </source>
</evidence>
<evidence type="ECO:0008006" key="5">
    <source>
        <dbReference type="Google" id="ProtNLM"/>
    </source>
</evidence>
<dbReference type="KEGG" id="asun:KG104_05125"/>
<dbReference type="RefSeq" id="WP_207347461.1">
    <property type="nucleotide sequence ID" value="NZ_CP076456.1"/>
</dbReference>
<feature type="signal peptide" evidence="2">
    <location>
        <begin position="1"/>
        <end position="25"/>
    </location>
</feature>
<protein>
    <recommendedName>
        <fullName evidence="5">DUF732 domain-containing protein</fullName>
    </recommendedName>
</protein>
<gene>
    <name evidence="3" type="ORF">KG104_05125</name>
</gene>
<name>A0A975S7A8_9MICC</name>
<dbReference type="PROSITE" id="PS51257">
    <property type="entry name" value="PROKAR_LIPOPROTEIN"/>
    <property type="match status" value="1"/>
</dbReference>
<evidence type="ECO:0000256" key="2">
    <source>
        <dbReference type="SAM" id="SignalP"/>
    </source>
</evidence>
<proteinExistence type="predicted"/>
<evidence type="ECO:0000256" key="1">
    <source>
        <dbReference type="SAM" id="MobiDB-lite"/>
    </source>
</evidence>